<evidence type="ECO:0000313" key="3">
    <source>
        <dbReference type="Proteomes" id="UP000243525"/>
    </source>
</evidence>
<reference evidence="2 3" key="1">
    <citation type="submission" date="2018-04" db="EMBL/GenBank/DDBJ databases">
        <title>Genomic Encyclopedia of Archaeal and Bacterial Type Strains, Phase II (KMG-II): from individual species to whole genera.</title>
        <authorList>
            <person name="Goeker M."/>
        </authorList>
    </citation>
    <scope>NUCLEOTIDE SEQUENCE [LARGE SCALE GENOMIC DNA]</scope>
    <source>
        <strain evidence="2 3">DSM 28823</strain>
    </source>
</reference>
<protein>
    <submittedName>
        <fullName evidence="2">Uncharacterized protein</fullName>
    </submittedName>
</protein>
<keyword evidence="1" id="KW-0472">Membrane</keyword>
<dbReference type="Gene3D" id="1.20.1730.10">
    <property type="entry name" value="Sodium/glucose cotransporter"/>
    <property type="match status" value="1"/>
</dbReference>
<keyword evidence="1" id="KW-0812">Transmembrane</keyword>
<dbReference type="AlphaFoldDB" id="A0A2T5BXR1"/>
<feature type="transmembrane region" description="Helical" evidence="1">
    <location>
        <begin position="31"/>
        <end position="53"/>
    </location>
</feature>
<gene>
    <name evidence="2" type="ORF">C8N47_12636</name>
</gene>
<dbReference type="Proteomes" id="UP000243525">
    <property type="component" value="Unassembled WGS sequence"/>
</dbReference>
<organism evidence="2 3">
    <name type="scientific">Mangrovibacterium marinum</name>
    <dbReference type="NCBI Taxonomy" id="1639118"/>
    <lineage>
        <taxon>Bacteria</taxon>
        <taxon>Pseudomonadati</taxon>
        <taxon>Bacteroidota</taxon>
        <taxon>Bacteroidia</taxon>
        <taxon>Marinilabiliales</taxon>
        <taxon>Prolixibacteraceae</taxon>
        <taxon>Mangrovibacterium</taxon>
    </lineage>
</organism>
<keyword evidence="1" id="KW-1133">Transmembrane helix</keyword>
<accession>A0A2T5BXR1</accession>
<name>A0A2T5BXR1_9BACT</name>
<proteinExistence type="predicted"/>
<sequence length="128" mass="13887">MQILYLASFIFSVLSIGVALAMINVQSALDAWWKLASIFSGGMLGLFLLGYLSNKVTNKAAVWGVVAGVLVIGWMSLSPIWFPLWGLDAYASPFHSYLSIVFGTVTIFIVGFLLGHTLNSAVKIRKAD</sequence>
<feature type="transmembrane region" description="Helical" evidence="1">
    <location>
        <begin position="94"/>
        <end position="115"/>
    </location>
</feature>
<feature type="transmembrane region" description="Helical" evidence="1">
    <location>
        <begin position="60"/>
        <end position="82"/>
    </location>
</feature>
<dbReference type="EMBL" id="QAAD01000026">
    <property type="protein sequence ID" value="PTN05617.1"/>
    <property type="molecule type" value="Genomic_DNA"/>
</dbReference>
<comment type="caution">
    <text evidence="2">The sequence shown here is derived from an EMBL/GenBank/DDBJ whole genome shotgun (WGS) entry which is preliminary data.</text>
</comment>
<keyword evidence="3" id="KW-1185">Reference proteome</keyword>
<dbReference type="RefSeq" id="WP_245915744.1">
    <property type="nucleotide sequence ID" value="NZ_QAAD01000026.1"/>
</dbReference>
<evidence type="ECO:0000313" key="2">
    <source>
        <dbReference type="EMBL" id="PTN05617.1"/>
    </source>
</evidence>
<dbReference type="InterPro" id="IPR038377">
    <property type="entry name" value="Na/Glc_symporter_sf"/>
</dbReference>
<evidence type="ECO:0000256" key="1">
    <source>
        <dbReference type="SAM" id="Phobius"/>
    </source>
</evidence>